<dbReference type="PANTHER" id="PTHR36288:SF1">
    <property type="entry name" value="SIMILAR TO RIKEN CDNA A930018P22"/>
    <property type="match status" value="1"/>
</dbReference>
<keyword evidence="3" id="KW-1185">Reference proteome</keyword>
<feature type="region of interest" description="Disordered" evidence="1">
    <location>
        <begin position="1"/>
        <end position="72"/>
    </location>
</feature>
<dbReference type="AlphaFoldDB" id="A0A8C5X3S4"/>
<organism evidence="2 3">
    <name type="scientific">Malurus cyaneus samueli</name>
    <dbReference type="NCBI Taxonomy" id="2593467"/>
    <lineage>
        <taxon>Eukaryota</taxon>
        <taxon>Metazoa</taxon>
        <taxon>Chordata</taxon>
        <taxon>Craniata</taxon>
        <taxon>Vertebrata</taxon>
        <taxon>Euteleostomi</taxon>
        <taxon>Archelosauria</taxon>
        <taxon>Archosauria</taxon>
        <taxon>Dinosauria</taxon>
        <taxon>Saurischia</taxon>
        <taxon>Theropoda</taxon>
        <taxon>Coelurosauria</taxon>
        <taxon>Aves</taxon>
        <taxon>Neognathae</taxon>
        <taxon>Neoaves</taxon>
        <taxon>Telluraves</taxon>
        <taxon>Australaves</taxon>
        <taxon>Passeriformes</taxon>
        <taxon>Meliphagoidea</taxon>
        <taxon>Maluridae</taxon>
        <taxon>Malurus</taxon>
    </lineage>
</organism>
<evidence type="ECO:0000313" key="2">
    <source>
        <dbReference type="Ensembl" id="ENSMCSP00000008419.1"/>
    </source>
</evidence>
<protein>
    <submittedName>
        <fullName evidence="2">Uncharacterized protein</fullName>
    </submittedName>
</protein>
<dbReference type="Ensembl" id="ENSMCST00000008621.1">
    <property type="protein sequence ID" value="ENSMCSP00000008419.1"/>
    <property type="gene ID" value="ENSMCSG00000005997.1"/>
</dbReference>
<dbReference type="Proteomes" id="UP000694560">
    <property type="component" value="Unplaced"/>
</dbReference>
<evidence type="ECO:0000256" key="1">
    <source>
        <dbReference type="SAM" id="MobiDB-lite"/>
    </source>
</evidence>
<accession>A0A8C5X3S4</accession>
<proteinExistence type="predicted"/>
<reference evidence="2" key="2">
    <citation type="submission" date="2025-09" db="UniProtKB">
        <authorList>
            <consortium name="Ensembl"/>
        </authorList>
    </citation>
    <scope>IDENTIFICATION</scope>
</reference>
<evidence type="ECO:0000313" key="3">
    <source>
        <dbReference type="Proteomes" id="UP000694560"/>
    </source>
</evidence>
<dbReference type="Pfam" id="PF17669">
    <property type="entry name" value="DUF5529"/>
    <property type="match status" value="1"/>
</dbReference>
<dbReference type="InterPro" id="IPR040027">
    <property type="entry name" value="C11orf91-like"/>
</dbReference>
<name>A0A8C5X3S4_9PASS</name>
<dbReference type="PANTHER" id="PTHR36288">
    <property type="entry name" value="SIMILAR TO RIKEN CDNA A930018P22"/>
    <property type="match status" value="1"/>
</dbReference>
<reference evidence="2" key="1">
    <citation type="submission" date="2025-08" db="UniProtKB">
        <authorList>
            <consortium name="Ensembl"/>
        </authorList>
    </citation>
    <scope>IDENTIFICATION</scope>
</reference>
<dbReference type="OrthoDB" id="9938805at2759"/>
<sequence length="200" mass="21260">MPRDPSETTAWTIPGVLGETASDARGQPPVLSRDPSGTTAGDARAQPPDCAGAAPCRGSAGQRPAAPALTLRHDRATPVVAAALLPALPRHRARAAAGRGRLGPAGALLAWQPLPARYAALPAAVLPERRALLRGRPRAGDGVRRPQLQLQEEMCELGIRLKELELAALIGDGFDARQYKILKELEEKKIQSMKAMQNLK</sequence>